<dbReference type="InterPro" id="IPR027303">
    <property type="entry name" value="Gln_synth_gly_rich_site"/>
</dbReference>
<organism evidence="7 8">
    <name type="scientific">Photobacterium lutimaris</name>
    <dbReference type="NCBI Taxonomy" id="388278"/>
    <lineage>
        <taxon>Bacteria</taxon>
        <taxon>Pseudomonadati</taxon>
        <taxon>Pseudomonadota</taxon>
        <taxon>Gammaproteobacteria</taxon>
        <taxon>Vibrionales</taxon>
        <taxon>Vibrionaceae</taxon>
        <taxon>Photobacterium</taxon>
    </lineage>
</organism>
<dbReference type="GO" id="GO:0006598">
    <property type="term" value="P:polyamine catabolic process"/>
    <property type="evidence" value="ECO:0007669"/>
    <property type="project" value="TreeGrafter"/>
</dbReference>
<proteinExistence type="inferred from homology"/>
<dbReference type="PANTHER" id="PTHR43785">
    <property type="entry name" value="GAMMA-GLUTAMYLPUTRESCINE SYNTHETASE"/>
    <property type="match status" value="1"/>
</dbReference>
<gene>
    <name evidence="7" type="ORF">C9I99_25070</name>
</gene>
<evidence type="ECO:0000256" key="1">
    <source>
        <dbReference type="ARBA" id="ARBA00001946"/>
    </source>
</evidence>
<evidence type="ECO:0000259" key="6">
    <source>
        <dbReference type="PROSITE" id="PS51987"/>
    </source>
</evidence>
<dbReference type="PROSITE" id="PS51987">
    <property type="entry name" value="GS_CATALYTIC"/>
    <property type="match status" value="1"/>
</dbReference>
<accession>A0A2T3ILS9</accession>
<keyword evidence="8" id="KW-1185">Reference proteome</keyword>
<comment type="caution">
    <text evidence="7">The sequence shown here is derived from an EMBL/GenBank/DDBJ whole genome shotgun (WGS) entry which is preliminary data.</text>
</comment>
<dbReference type="AlphaFoldDB" id="A0A2T3ILS9"/>
<dbReference type="GO" id="GO:0006542">
    <property type="term" value="P:glutamine biosynthetic process"/>
    <property type="evidence" value="ECO:0007669"/>
    <property type="project" value="InterPro"/>
</dbReference>
<evidence type="ECO:0000313" key="7">
    <source>
        <dbReference type="EMBL" id="PSU29297.1"/>
    </source>
</evidence>
<dbReference type="Pfam" id="PF00120">
    <property type="entry name" value="Gln-synt_C"/>
    <property type="match status" value="1"/>
</dbReference>
<dbReference type="SUPFAM" id="SSF54368">
    <property type="entry name" value="Glutamine synthetase, N-terminal domain"/>
    <property type="match status" value="1"/>
</dbReference>
<dbReference type="Proteomes" id="UP000241222">
    <property type="component" value="Unassembled WGS sequence"/>
</dbReference>
<evidence type="ECO:0000256" key="5">
    <source>
        <dbReference type="RuleBase" id="RU000384"/>
    </source>
</evidence>
<feature type="domain" description="GS catalytic" evidence="6">
    <location>
        <begin position="116"/>
        <end position="447"/>
    </location>
</feature>
<dbReference type="PROSITE" id="PS00181">
    <property type="entry name" value="GLNA_ATP"/>
    <property type="match status" value="1"/>
</dbReference>
<keyword evidence="2" id="KW-0436">Ligase</keyword>
<dbReference type="PANTHER" id="PTHR43785:SF12">
    <property type="entry name" value="TYPE-1 GLUTAMINE SYNTHETASE 2"/>
    <property type="match status" value="1"/>
</dbReference>
<comment type="similarity">
    <text evidence="4 5">Belongs to the glutamine synthetase family.</text>
</comment>
<comment type="cofactor">
    <cofactor evidence="1">
        <name>Mg(2+)</name>
        <dbReference type="ChEBI" id="CHEBI:18420"/>
    </cofactor>
</comment>
<evidence type="ECO:0000256" key="2">
    <source>
        <dbReference type="ARBA" id="ARBA00022598"/>
    </source>
</evidence>
<protein>
    <submittedName>
        <fullName evidence="7">Glutamine synthetase</fullName>
    </submittedName>
</protein>
<sequence length="447" mass="49571">MDAFDSEVRNFLQKWPEIEFVDLVFTDINACPRGKRIPIKALGKVKKGVPLPVSTISLNMAGSVVEEAGLGEELGEPDHLCFPIPNTLTRTVNPNVAQLLLTMMDASGEKPTSLFIRNVLEDLQKQLHSKGQFPVVALELEFYLVDKSRMENGLVKPAFNPKKRMQERDTAVYDIENLDDYADFLSDLNTAAAEQELNTSGALSESAPGQFEINFNHQQDVLNACDQVLLTKRLIRQVAHLHNFDVTFMAKPFAHEAGNGQHIHLSIVDEAGRNLFSDQKGAASPFFYQTLAAMIHAVPSSIALLCPNVNSYRRFSAGSYTPTKADWGHNHRGVALRIPMSDSNNRRIEHRIAGADVNPYILASVVLANVLAAETFTPEQCPEALSETAPSIPTRMSDALAELERGEFGNYLPTEFLHIYHACKQSELAEFESAVTPLEVEWMLHSA</sequence>
<dbReference type="SMART" id="SM01230">
    <property type="entry name" value="Gln-synt_C"/>
    <property type="match status" value="1"/>
</dbReference>
<dbReference type="RefSeq" id="WP_107351568.1">
    <property type="nucleotide sequence ID" value="NZ_PYMH01000020.1"/>
</dbReference>
<name>A0A2T3ILS9_9GAMM</name>
<dbReference type="InterPro" id="IPR008146">
    <property type="entry name" value="Gln_synth_cat_dom"/>
</dbReference>
<dbReference type="OrthoDB" id="9789509at2"/>
<evidence type="ECO:0000256" key="4">
    <source>
        <dbReference type="PROSITE-ProRule" id="PRU01331"/>
    </source>
</evidence>
<evidence type="ECO:0000313" key="8">
    <source>
        <dbReference type="Proteomes" id="UP000241222"/>
    </source>
</evidence>
<evidence type="ECO:0000256" key="3">
    <source>
        <dbReference type="ARBA" id="ARBA00022842"/>
    </source>
</evidence>
<dbReference type="Gene3D" id="3.10.20.70">
    <property type="entry name" value="Glutamine synthetase, N-terminal domain"/>
    <property type="match status" value="1"/>
</dbReference>
<dbReference type="SUPFAM" id="SSF55931">
    <property type="entry name" value="Glutamine synthetase/guanido kinase"/>
    <property type="match status" value="1"/>
</dbReference>
<dbReference type="InterPro" id="IPR036651">
    <property type="entry name" value="Gln_synt_N_sf"/>
</dbReference>
<dbReference type="InterPro" id="IPR014746">
    <property type="entry name" value="Gln_synth/guanido_kin_cat_dom"/>
</dbReference>
<reference evidence="7 8" key="1">
    <citation type="submission" date="2018-03" db="EMBL/GenBank/DDBJ databases">
        <title>Whole genome sequencing of Histamine producing bacteria.</title>
        <authorList>
            <person name="Butler K."/>
        </authorList>
    </citation>
    <scope>NUCLEOTIDE SEQUENCE [LARGE SCALE GENOMIC DNA]</scope>
    <source>
        <strain evidence="7 8">JCM 13586</strain>
    </source>
</reference>
<keyword evidence="3" id="KW-0460">Magnesium</keyword>
<dbReference type="EMBL" id="PYMH01000020">
    <property type="protein sequence ID" value="PSU29297.1"/>
    <property type="molecule type" value="Genomic_DNA"/>
</dbReference>
<dbReference type="GO" id="GO:0004356">
    <property type="term" value="F:glutamine synthetase activity"/>
    <property type="evidence" value="ECO:0007669"/>
    <property type="project" value="InterPro"/>
</dbReference>
<dbReference type="Gene3D" id="3.30.590.10">
    <property type="entry name" value="Glutamine synthetase/guanido kinase, catalytic domain"/>
    <property type="match status" value="1"/>
</dbReference>